<proteinExistence type="predicted"/>
<evidence type="ECO:0000313" key="1">
    <source>
        <dbReference type="EMBL" id="KAJ0046468.1"/>
    </source>
</evidence>
<name>A0ACC0Z9C2_9ROSI</name>
<accession>A0ACC0Z9C2</accession>
<reference evidence="2" key="1">
    <citation type="journal article" date="2023" name="G3 (Bethesda)">
        <title>Genome assembly and association tests identify interacting loci associated with vigor, precocity, and sex in interspecific pistachio rootstocks.</title>
        <authorList>
            <person name="Palmer W."/>
            <person name="Jacygrad E."/>
            <person name="Sagayaradj S."/>
            <person name="Cavanaugh K."/>
            <person name="Han R."/>
            <person name="Bertier L."/>
            <person name="Beede B."/>
            <person name="Kafkas S."/>
            <person name="Golino D."/>
            <person name="Preece J."/>
            <person name="Michelmore R."/>
        </authorList>
    </citation>
    <scope>NUCLEOTIDE SEQUENCE [LARGE SCALE GENOMIC DNA]</scope>
</reference>
<dbReference type="EMBL" id="CM047738">
    <property type="protein sequence ID" value="KAJ0046468.1"/>
    <property type="molecule type" value="Genomic_DNA"/>
</dbReference>
<keyword evidence="2" id="KW-1185">Reference proteome</keyword>
<sequence>MEEVVQVGVEVRQALMAPPTSDGIPTMKLAHFLKPTIKSSKGPVFELPSHCLHHLPSTFEPKKWPLKVAYHGWRHPQTNWRRWVEKMGSLHESTWEKVGIREAILNSVYQIKKNDDLVLGLAERWCPETKSFILSWGEVTITLEDMMIAGYSVLGSPIFCPVEADELELEEKLNEAQRELRMSKARKADHRPWMRKFMDSGSEIEHEAFLALWLSRFVLSLSNVIVKSVFPIAIRLARGTRIALAPAVLARIYKDLTSLKEKIVALTKFDNWGNEDNKLAVTVRSPFQLVQIWAWERFLHLRPEPNLIKTGEPRFALWHEKLTVVENVRKVIDSSKDDFDWRPYVKPVKNWNVPKFYGEKEMWVSVGPNLSEELQSFAYCLRVSELVGFECIEQYLPHRVAMQFGMDQDLPPCVSRINETPSIAWNYYSKPICYALYIPCRLNEGDVTSQYSEWWKQSISCLQGASERTVTGTKKALEMTKGKKEADTSSSFKTKPKILGGTNAENLIKRFKITPRRFDGMNKIDGASTYSSSMLKSLREGNDSLVPPGFPPKSIVVETKDSAEECDMTVAEFLKSCIKHDDGKNRQVPDVKHMLSQSQKISSSTTGDEVVKTIDPQAKLAEKMMQDELEIVEVVPDAPSELATNSKTSDQDHDMVRMQDGERYGSKSAMKILELQFEERVSKLERIFAQLKAERFAPK</sequence>
<evidence type="ECO:0000313" key="2">
    <source>
        <dbReference type="Proteomes" id="UP001163603"/>
    </source>
</evidence>
<dbReference type="Proteomes" id="UP001163603">
    <property type="component" value="Chromosome 3"/>
</dbReference>
<gene>
    <name evidence="1" type="ORF">Pint_04178</name>
</gene>
<comment type="caution">
    <text evidence="1">The sequence shown here is derived from an EMBL/GenBank/DDBJ whole genome shotgun (WGS) entry which is preliminary data.</text>
</comment>
<protein>
    <submittedName>
        <fullName evidence="1">Uncharacterized protein</fullName>
    </submittedName>
</protein>
<organism evidence="1 2">
    <name type="scientific">Pistacia integerrima</name>
    <dbReference type="NCBI Taxonomy" id="434235"/>
    <lineage>
        <taxon>Eukaryota</taxon>
        <taxon>Viridiplantae</taxon>
        <taxon>Streptophyta</taxon>
        <taxon>Embryophyta</taxon>
        <taxon>Tracheophyta</taxon>
        <taxon>Spermatophyta</taxon>
        <taxon>Magnoliopsida</taxon>
        <taxon>eudicotyledons</taxon>
        <taxon>Gunneridae</taxon>
        <taxon>Pentapetalae</taxon>
        <taxon>rosids</taxon>
        <taxon>malvids</taxon>
        <taxon>Sapindales</taxon>
        <taxon>Anacardiaceae</taxon>
        <taxon>Pistacia</taxon>
    </lineage>
</organism>